<dbReference type="EMBL" id="MTKT01001935">
    <property type="protein sequence ID" value="OWM83151.1"/>
    <property type="molecule type" value="Genomic_DNA"/>
</dbReference>
<reference evidence="3" key="1">
    <citation type="journal article" date="2017" name="Plant J.">
        <title>The pomegranate (Punica granatum L.) genome and the genomics of punicalagin biosynthesis.</title>
        <authorList>
            <person name="Qin G."/>
            <person name="Xu C."/>
            <person name="Ming R."/>
            <person name="Tang H."/>
            <person name="Guyot R."/>
            <person name="Kramer E.M."/>
            <person name="Hu Y."/>
            <person name="Yi X."/>
            <person name="Qi Y."/>
            <person name="Xu X."/>
            <person name="Gao Z."/>
            <person name="Pan H."/>
            <person name="Jian J."/>
            <person name="Tian Y."/>
            <person name="Yue Z."/>
            <person name="Xu Y."/>
        </authorList>
    </citation>
    <scope>NUCLEOTIDE SEQUENCE [LARGE SCALE GENOMIC DNA]</scope>
    <source>
        <strain evidence="3">cv. Dabenzi</strain>
    </source>
</reference>
<dbReference type="Proteomes" id="UP000197138">
    <property type="component" value="Unassembled WGS sequence"/>
</dbReference>
<evidence type="ECO:0000313" key="3">
    <source>
        <dbReference type="Proteomes" id="UP000197138"/>
    </source>
</evidence>
<keyword evidence="1" id="KW-1133">Transmembrane helix</keyword>
<evidence type="ECO:0000313" key="2">
    <source>
        <dbReference type="EMBL" id="OWM83151.1"/>
    </source>
</evidence>
<sequence length="118" mass="13594">MIVGCLCSSSKAHHATINLSFFFLLCNILMLIPCNLTFSAFLLQPACSELRSQLLSLSLENQQSHHHSQLWDLLFNTQQWQHQQRRGPSLFFSGSRLVSPHLHRSPSDHVLTFYRPFT</sequence>
<accession>A0A218XF91</accession>
<dbReference type="AlphaFoldDB" id="A0A218XF91"/>
<proteinExistence type="predicted"/>
<keyword evidence="1" id="KW-0812">Transmembrane</keyword>
<name>A0A218XF91_PUNGR</name>
<organism evidence="2 3">
    <name type="scientific">Punica granatum</name>
    <name type="common">Pomegranate</name>
    <dbReference type="NCBI Taxonomy" id="22663"/>
    <lineage>
        <taxon>Eukaryota</taxon>
        <taxon>Viridiplantae</taxon>
        <taxon>Streptophyta</taxon>
        <taxon>Embryophyta</taxon>
        <taxon>Tracheophyta</taxon>
        <taxon>Spermatophyta</taxon>
        <taxon>Magnoliopsida</taxon>
        <taxon>eudicotyledons</taxon>
        <taxon>Gunneridae</taxon>
        <taxon>Pentapetalae</taxon>
        <taxon>rosids</taxon>
        <taxon>malvids</taxon>
        <taxon>Myrtales</taxon>
        <taxon>Lythraceae</taxon>
        <taxon>Punica</taxon>
    </lineage>
</organism>
<comment type="caution">
    <text evidence="2">The sequence shown here is derived from an EMBL/GenBank/DDBJ whole genome shotgun (WGS) entry which is preliminary data.</text>
</comment>
<feature type="transmembrane region" description="Helical" evidence="1">
    <location>
        <begin position="21"/>
        <end position="43"/>
    </location>
</feature>
<evidence type="ECO:0000256" key="1">
    <source>
        <dbReference type="SAM" id="Phobius"/>
    </source>
</evidence>
<protein>
    <submittedName>
        <fullName evidence="2">Uncharacterized protein</fullName>
    </submittedName>
</protein>
<keyword evidence="1" id="KW-0472">Membrane</keyword>
<gene>
    <name evidence="2" type="ORF">CDL15_Pgr011833</name>
</gene>